<dbReference type="SUPFAM" id="SSF52833">
    <property type="entry name" value="Thioredoxin-like"/>
    <property type="match status" value="1"/>
</dbReference>
<evidence type="ECO:0000259" key="1">
    <source>
        <dbReference type="PROSITE" id="PS51352"/>
    </source>
</evidence>
<dbReference type="RefSeq" id="WP_248103633.1">
    <property type="nucleotide sequence ID" value="NZ_CP096121.1"/>
</dbReference>
<dbReference type="InterPro" id="IPR036249">
    <property type="entry name" value="Thioredoxin-like_sf"/>
</dbReference>
<gene>
    <name evidence="2" type="ORF">MZO21_13470</name>
</gene>
<dbReference type="PROSITE" id="PS51352">
    <property type="entry name" value="THIOREDOXIN_2"/>
    <property type="match status" value="1"/>
</dbReference>
<dbReference type="InterPro" id="IPR013766">
    <property type="entry name" value="Thioredoxin_domain"/>
</dbReference>
<dbReference type="InterPro" id="IPR050553">
    <property type="entry name" value="Thioredoxin_ResA/DsbE_sf"/>
</dbReference>
<dbReference type="InterPro" id="IPR000866">
    <property type="entry name" value="AhpC/TSA"/>
</dbReference>
<geneLocation type="plasmid" evidence="2 3">
    <name>pJNE5-X3_NDM-1</name>
</geneLocation>
<keyword evidence="3" id="KW-1185">Reference proteome</keyword>
<proteinExistence type="predicted"/>
<accession>A0ABY4JZI5</accession>
<dbReference type="CDD" id="cd02970">
    <property type="entry name" value="PRX_like2"/>
    <property type="match status" value="1"/>
</dbReference>
<protein>
    <submittedName>
        <fullName evidence="2">AhpC/TSA family protein</fullName>
    </submittedName>
</protein>
<dbReference type="PANTHER" id="PTHR42852">
    <property type="entry name" value="THIOL:DISULFIDE INTERCHANGE PROTEIN DSBE"/>
    <property type="match status" value="1"/>
</dbReference>
<organism evidence="2 3">
    <name type="scientific">Acinetobacter portensis</name>
    <dbReference type="NCBI Taxonomy" id="1839785"/>
    <lineage>
        <taxon>Bacteria</taxon>
        <taxon>Pseudomonadati</taxon>
        <taxon>Pseudomonadota</taxon>
        <taxon>Gammaproteobacteria</taxon>
        <taxon>Moraxellales</taxon>
        <taxon>Moraxellaceae</taxon>
        <taxon>Acinetobacter</taxon>
    </lineage>
</organism>
<evidence type="ECO:0000313" key="3">
    <source>
        <dbReference type="Proteomes" id="UP000831422"/>
    </source>
</evidence>
<evidence type="ECO:0000313" key="2">
    <source>
        <dbReference type="EMBL" id="UPO24824.1"/>
    </source>
</evidence>
<dbReference type="Pfam" id="PF00578">
    <property type="entry name" value="AhpC-TSA"/>
    <property type="match status" value="1"/>
</dbReference>
<dbReference type="Proteomes" id="UP000831422">
    <property type="component" value="Plasmid pJNE5-X3_NDM-1"/>
</dbReference>
<name>A0ABY4JZI5_9GAMM</name>
<reference evidence="2 3" key="1">
    <citation type="submission" date="2022-04" db="EMBL/GenBank/DDBJ databases">
        <title>Occurrence of NDM-1-producing Shewanella putrefaciens and Acinetobacter portensis in a dairy farm from China.</title>
        <authorList>
            <person name="Li R."/>
            <person name="Zhang L."/>
        </authorList>
    </citation>
    <scope>NUCLEOTIDE SEQUENCE [LARGE SCALE GENOMIC DNA]</scope>
    <source>
        <strain evidence="2 3">JNE5</strain>
        <plasmid evidence="2 3">pJNE5-X3_NDM-1</plasmid>
    </source>
</reference>
<dbReference type="Gene3D" id="3.40.30.10">
    <property type="entry name" value="Glutaredoxin"/>
    <property type="match status" value="1"/>
</dbReference>
<sequence length="178" mass="20318">MRLKQGNKGPNFELPDITGIQVNLDDYKGQKILVSFQRFAGCPFCNLRLHQMITRFPQWQEDLAVLVIFDSTLENLQQHANEHKPPFPVLADEKNTAYQDYGVEYSWLGVLKGSICRFPTMIKALAKGYVPKSMSGKKDTMPASFLIDEDGIIQVSYYGQDEGDYIPFDIIESFIQNK</sequence>
<keyword evidence="2" id="KW-0614">Plasmid</keyword>
<dbReference type="PANTHER" id="PTHR42852:SF17">
    <property type="entry name" value="THIOREDOXIN-LIKE PROTEIN HI_1115"/>
    <property type="match status" value="1"/>
</dbReference>
<dbReference type="EMBL" id="CP096121">
    <property type="protein sequence ID" value="UPO24824.1"/>
    <property type="molecule type" value="Genomic_DNA"/>
</dbReference>
<feature type="domain" description="Thioredoxin" evidence="1">
    <location>
        <begin position="3"/>
        <end position="178"/>
    </location>
</feature>